<keyword evidence="1" id="KW-0813">Transport</keyword>
<dbReference type="AlphaFoldDB" id="A0A942T4C9"/>
<dbReference type="SUPFAM" id="SSF46626">
    <property type="entry name" value="Cytochrome c"/>
    <property type="match status" value="2"/>
</dbReference>
<dbReference type="InterPro" id="IPR051459">
    <property type="entry name" value="Cytochrome_c-type_DH"/>
</dbReference>
<dbReference type="GO" id="GO:0005506">
    <property type="term" value="F:iron ion binding"/>
    <property type="evidence" value="ECO:0007669"/>
    <property type="project" value="InterPro"/>
</dbReference>
<accession>A0A942T4C9</accession>
<dbReference type="InterPro" id="IPR009056">
    <property type="entry name" value="Cyt_c-like_dom"/>
</dbReference>
<dbReference type="PRINTS" id="PR00605">
    <property type="entry name" value="CYTCHROMECIC"/>
</dbReference>
<keyword evidence="10" id="KW-1185">Reference proteome</keyword>
<keyword evidence="5 6" id="KW-0408">Iron</keyword>
<evidence type="ECO:0000256" key="1">
    <source>
        <dbReference type="ARBA" id="ARBA00022448"/>
    </source>
</evidence>
<keyword evidence="4" id="KW-0249">Electron transport</keyword>
<feature type="domain" description="Cytochrome c" evidence="7">
    <location>
        <begin position="32"/>
        <end position="114"/>
    </location>
</feature>
<dbReference type="EMBL" id="JAGYPE010000005">
    <property type="protein sequence ID" value="MBS4185027.1"/>
    <property type="molecule type" value="Genomic_DNA"/>
</dbReference>
<evidence type="ECO:0000256" key="4">
    <source>
        <dbReference type="ARBA" id="ARBA00022982"/>
    </source>
</evidence>
<keyword evidence="3 6" id="KW-0479">Metal-binding</keyword>
<dbReference type="Pfam" id="PF00034">
    <property type="entry name" value="Cytochrom_C"/>
    <property type="match status" value="1"/>
</dbReference>
<dbReference type="Gene3D" id="1.10.760.10">
    <property type="entry name" value="Cytochrome c-like domain"/>
    <property type="match status" value="2"/>
</dbReference>
<dbReference type="InterPro" id="IPR036909">
    <property type="entry name" value="Cyt_c-like_dom_sf"/>
</dbReference>
<dbReference type="EMBL" id="JAGYPE020000023">
    <property type="protein sequence ID" value="MCH6266661.1"/>
    <property type="molecule type" value="Genomic_DNA"/>
</dbReference>
<dbReference type="InterPro" id="IPR008168">
    <property type="entry name" value="Cyt_C_IC"/>
</dbReference>
<comment type="caution">
    <text evidence="8">The sequence shown here is derived from an EMBL/GenBank/DDBJ whole genome shotgun (WGS) entry which is preliminary data.</text>
</comment>
<dbReference type="GO" id="GO:0009055">
    <property type="term" value="F:electron transfer activity"/>
    <property type="evidence" value="ECO:0007669"/>
    <property type="project" value="InterPro"/>
</dbReference>
<reference evidence="8" key="1">
    <citation type="submission" date="2021-05" db="EMBL/GenBank/DDBJ databases">
        <title>Novel Bacillus species.</title>
        <authorList>
            <person name="Liu G."/>
        </authorList>
    </citation>
    <scope>NUCLEOTIDE SEQUENCE</scope>
    <source>
        <strain evidence="8 10">FJAT-50051</strain>
    </source>
</reference>
<dbReference type="PROSITE" id="PS51007">
    <property type="entry name" value="CYTC"/>
    <property type="match status" value="2"/>
</dbReference>
<dbReference type="PANTHER" id="PTHR35008">
    <property type="entry name" value="BLL4482 PROTEIN-RELATED"/>
    <property type="match status" value="1"/>
</dbReference>
<evidence type="ECO:0000313" key="9">
    <source>
        <dbReference type="EMBL" id="MCH6266661.1"/>
    </source>
</evidence>
<dbReference type="RefSeq" id="WP_213144883.1">
    <property type="nucleotide sequence ID" value="NZ_JAGYPE020000023.1"/>
</dbReference>
<evidence type="ECO:0000313" key="8">
    <source>
        <dbReference type="EMBL" id="MBS4185027.1"/>
    </source>
</evidence>
<evidence type="ECO:0000256" key="6">
    <source>
        <dbReference type="PROSITE-ProRule" id="PRU00433"/>
    </source>
</evidence>
<sequence>MKKILIGTYILITIGIVFCIANSGIFSSENSKAIAAGEKVYAKNCLACHGETGKGEGAKDGTAINNQHFLSSVSDQDLYNYVKYGREGTSMPSYETRLSDKDLKNLVAFMREWQTEELDLKASATVLGDPERGKEQYKLYCLSCHGENGAGKIKMGTALSSPQYLKYTSDKQIWIGTAYGREETRMGPSLKGLEGARQLTEQDISDITAYIRSLEPK</sequence>
<protein>
    <submittedName>
        <fullName evidence="8">C-type cytochrome</fullName>
    </submittedName>
</protein>
<feature type="domain" description="Cytochrome c" evidence="7">
    <location>
        <begin position="128"/>
        <end position="215"/>
    </location>
</feature>
<evidence type="ECO:0000256" key="2">
    <source>
        <dbReference type="ARBA" id="ARBA00022617"/>
    </source>
</evidence>
<organism evidence="8">
    <name type="scientific">Neobacillus citreus</name>
    <dbReference type="NCBI Taxonomy" id="2833578"/>
    <lineage>
        <taxon>Bacteria</taxon>
        <taxon>Bacillati</taxon>
        <taxon>Bacillota</taxon>
        <taxon>Bacilli</taxon>
        <taxon>Bacillales</taxon>
        <taxon>Bacillaceae</taxon>
        <taxon>Neobacillus</taxon>
    </lineage>
</organism>
<dbReference type="PANTHER" id="PTHR35008:SF8">
    <property type="entry name" value="ALCOHOL DEHYDROGENASE CYTOCHROME C SUBUNIT"/>
    <property type="match status" value="1"/>
</dbReference>
<dbReference type="Pfam" id="PF13442">
    <property type="entry name" value="Cytochrome_CBB3"/>
    <property type="match status" value="1"/>
</dbReference>
<gene>
    <name evidence="9" type="ORF">KHB02_014115</name>
    <name evidence="8" type="ORF">KHB02_26965</name>
</gene>
<keyword evidence="2 6" id="KW-0349">Heme</keyword>
<proteinExistence type="predicted"/>
<evidence type="ECO:0000313" key="10">
    <source>
        <dbReference type="Proteomes" id="UP000677265"/>
    </source>
</evidence>
<evidence type="ECO:0000256" key="5">
    <source>
        <dbReference type="ARBA" id="ARBA00023004"/>
    </source>
</evidence>
<evidence type="ECO:0000256" key="3">
    <source>
        <dbReference type="ARBA" id="ARBA00022723"/>
    </source>
</evidence>
<name>A0A942T4C9_9BACI</name>
<dbReference type="GO" id="GO:0020037">
    <property type="term" value="F:heme binding"/>
    <property type="evidence" value="ECO:0007669"/>
    <property type="project" value="InterPro"/>
</dbReference>
<evidence type="ECO:0000259" key="7">
    <source>
        <dbReference type="PROSITE" id="PS51007"/>
    </source>
</evidence>
<dbReference type="Proteomes" id="UP000677265">
    <property type="component" value="Unassembled WGS sequence"/>
</dbReference>